<dbReference type="PANTHER" id="PTHR45703:SF36">
    <property type="entry name" value="DYNEIN HEAVY CHAIN, CYTOPLASMIC"/>
    <property type="match status" value="1"/>
</dbReference>
<name>A0A3P8EWQ0_9TREM</name>
<dbReference type="AlphaFoldDB" id="A0A3P8EWQ0"/>
<accession>A0A3P8EWQ0</accession>
<dbReference type="GO" id="GO:0007018">
    <property type="term" value="P:microtubule-based movement"/>
    <property type="evidence" value="ECO:0007669"/>
    <property type="project" value="InterPro"/>
</dbReference>
<dbReference type="Proteomes" id="UP000269396">
    <property type="component" value="Unassembled WGS sequence"/>
</dbReference>
<dbReference type="GO" id="GO:0051959">
    <property type="term" value="F:dynein light intermediate chain binding"/>
    <property type="evidence" value="ECO:0007669"/>
    <property type="project" value="InterPro"/>
</dbReference>
<evidence type="ECO:0000313" key="1">
    <source>
        <dbReference type="EMBL" id="VDP58360.1"/>
    </source>
</evidence>
<dbReference type="EMBL" id="UZAL01031526">
    <property type="protein sequence ID" value="VDP58360.1"/>
    <property type="molecule type" value="Genomic_DNA"/>
</dbReference>
<evidence type="ECO:0000313" key="2">
    <source>
        <dbReference type="Proteomes" id="UP000269396"/>
    </source>
</evidence>
<proteinExistence type="predicted"/>
<keyword evidence="2" id="KW-1185">Reference proteome</keyword>
<dbReference type="GO" id="GO:0045505">
    <property type="term" value="F:dynein intermediate chain binding"/>
    <property type="evidence" value="ECO:0007669"/>
    <property type="project" value="InterPro"/>
</dbReference>
<protein>
    <submittedName>
        <fullName evidence="1">Uncharacterized protein</fullName>
    </submittedName>
</protein>
<dbReference type="PANTHER" id="PTHR45703">
    <property type="entry name" value="DYNEIN HEAVY CHAIN"/>
    <property type="match status" value="1"/>
</dbReference>
<reference evidence="1 2" key="1">
    <citation type="submission" date="2018-11" db="EMBL/GenBank/DDBJ databases">
        <authorList>
            <consortium name="Pathogen Informatics"/>
        </authorList>
    </citation>
    <scope>NUCLEOTIDE SEQUENCE [LARGE SCALE GENOMIC DNA]</scope>
    <source>
        <strain>Denwood</strain>
        <strain evidence="2">Zambia</strain>
    </source>
</reference>
<sequence length="351" mass="41207">MEIIMEPSRLYLVPEESLFQDGIMEIINKFQEQVINIKNLTSDPYFNAFTQPLINNKFEEKLYGAGPQLKNIFDEDLELHNIIQRIQYSLNCSFEAIHCYKNTFHDIHQFYQENNEITMDSIQNDYLAKINEMNHVERLNEKKSIGMFLINTNLLHNNLLPSTNQCLTILHHLLPLYIHNEVNRLIDETQEAEYTLSIIPSSTIDYVNYFGFLNQIQNRIEPIEKEAEVIKELYEMIEAFVIPVPPEDYAIYQSLIPSIDRAKNAMDRALGDRDVCVDKFFVSLEKDINELIHDIKEVKQAINNPILLDVTAEREAIRSELSRLKIITDDLQNRATTYKMYHRKFKVSELI</sequence>
<organism evidence="1 2">
    <name type="scientific">Schistosoma mattheei</name>
    <dbReference type="NCBI Taxonomy" id="31246"/>
    <lineage>
        <taxon>Eukaryota</taxon>
        <taxon>Metazoa</taxon>
        <taxon>Spiralia</taxon>
        <taxon>Lophotrochozoa</taxon>
        <taxon>Platyhelminthes</taxon>
        <taxon>Trematoda</taxon>
        <taxon>Digenea</taxon>
        <taxon>Strigeidida</taxon>
        <taxon>Schistosomatoidea</taxon>
        <taxon>Schistosomatidae</taxon>
        <taxon>Schistosoma</taxon>
    </lineage>
</organism>
<dbReference type="GO" id="GO:0030286">
    <property type="term" value="C:dynein complex"/>
    <property type="evidence" value="ECO:0007669"/>
    <property type="project" value="InterPro"/>
</dbReference>
<gene>
    <name evidence="1" type="ORF">SMTD_LOCUS11500</name>
</gene>
<dbReference type="InterPro" id="IPR026983">
    <property type="entry name" value="DHC"/>
</dbReference>